<dbReference type="AlphaFoldDB" id="A0A8S0RIE9"/>
<proteinExistence type="predicted"/>
<accession>A0A8S0RIE9</accession>
<keyword evidence="3" id="KW-1185">Reference proteome</keyword>
<organism evidence="2 3">
    <name type="scientific">Olea europaea subsp. europaea</name>
    <dbReference type="NCBI Taxonomy" id="158383"/>
    <lineage>
        <taxon>Eukaryota</taxon>
        <taxon>Viridiplantae</taxon>
        <taxon>Streptophyta</taxon>
        <taxon>Embryophyta</taxon>
        <taxon>Tracheophyta</taxon>
        <taxon>Spermatophyta</taxon>
        <taxon>Magnoliopsida</taxon>
        <taxon>eudicotyledons</taxon>
        <taxon>Gunneridae</taxon>
        <taxon>Pentapetalae</taxon>
        <taxon>asterids</taxon>
        <taxon>lamiids</taxon>
        <taxon>Lamiales</taxon>
        <taxon>Oleaceae</taxon>
        <taxon>Oleeae</taxon>
        <taxon>Olea</taxon>
    </lineage>
</organism>
<feature type="region of interest" description="Disordered" evidence="1">
    <location>
        <begin position="146"/>
        <end position="170"/>
    </location>
</feature>
<evidence type="ECO:0000256" key="1">
    <source>
        <dbReference type="SAM" id="MobiDB-lite"/>
    </source>
</evidence>
<evidence type="ECO:0000313" key="2">
    <source>
        <dbReference type="EMBL" id="CAA2979187.1"/>
    </source>
</evidence>
<name>A0A8S0RIE9_OLEEU</name>
<sequence length="170" mass="20057">MYQHLEMKCKLDPIHIKATASKDLKFSLHDLNSQRKMSLEIGTSDIERRTLLDYRLDKGILWSVILNARRHMPRTNFPINIEGFASFCILKRSVENRDQWTFYCNEMKLKYTLNELMPAKPLPLSKPLFHSTIEEYFSSSRRIEKDEKMPATSALRLDKEGESQKEYIRA</sequence>
<evidence type="ECO:0000313" key="3">
    <source>
        <dbReference type="Proteomes" id="UP000594638"/>
    </source>
</evidence>
<dbReference type="EMBL" id="CACTIH010003626">
    <property type="protein sequence ID" value="CAA2979187.1"/>
    <property type="molecule type" value="Genomic_DNA"/>
</dbReference>
<dbReference type="Proteomes" id="UP000594638">
    <property type="component" value="Unassembled WGS sequence"/>
</dbReference>
<protein>
    <submittedName>
        <fullName evidence="2">Uncharacterized protein</fullName>
    </submittedName>
</protein>
<feature type="compositionally biased region" description="Basic and acidic residues" evidence="1">
    <location>
        <begin position="156"/>
        <end position="170"/>
    </location>
</feature>
<reference evidence="2 3" key="1">
    <citation type="submission" date="2019-12" db="EMBL/GenBank/DDBJ databases">
        <authorList>
            <person name="Alioto T."/>
            <person name="Alioto T."/>
            <person name="Gomez Garrido J."/>
        </authorList>
    </citation>
    <scope>NUCLEOTIDE SEQUENCE [LARGE SCALE GENOMIC DNA]</scope>
</reference>
<dbReference type="Gramene" id="OE9A113291T1">
    <property type="protein sequence ID" value="OE9A113291C1"/>
    <property type="gene ID" value="OE9A113291"/>
</dbReference>
<gene>
    <name evidence="2" type="ORF">OLEA9_A113291</name>
</gene>
<comment type="caution">
    <text evidence="2">The sequence shown here is derived from an EMBL/GenBank/DDBJ whole genome shotgun (WGS) entry which is preliminary data.</text>
</comment>